<evidence type="ECO:0000313" key="3">
    <source>
        <dbReference type="Proteomes" id="UP001497482"/>
    </source>
</evidence>
<dbReference type="PANTHER" id="PTHR10665">
    <property type="entry name" value="RECOMBINING BINDING PROTEIN SUPPRESSOR OF HAIRLESS"/>
    <property type="match status" value="1"/>
</dbReference>
<dbReference type="EMBL" id="OZ035828">
    <property type="protein sequence ID" value="CAL1609549.1"/>
    <property type="molecule type" value="Genomic_DNA"/>
</dbReference>
<dbReference type="GO" id="GO:0001228">
    <property type="term" value="F:DNA-binding transcription activator activity, RNA polymerase II-specific"/>
    <property type="evidence" value="ECO:0007669"/>
    <property type="project" value="InterPro"/>
</dbReference>
<dbReference type="Proteomes" id="UP001497482">
    <property type="component" value="Chromosome 6"/>
</dbReference>
<dbReference type="InterPro" id="IPR037095">
    <property type="entry name" value="RBP-J/Cbf11_DNA-bd_sf"/>
</dbReference>
<evidence type="ECO:0000259" key="1">
    <source>
        <dbReference type="SMART" id="SM01267"/>
    </source>
</evidence>
<dbReference type="InterPro" id="IPR015351">
    <property type="entry name" value="RBP-J/Cbf11/Cbf12_DNA-bd"/>
</dbReference>
<dbReference type="AlphaFoldDB" id="A0AAV2M8C0"/>
<dbReference type="GO" id="GO:0003677">
    <property type="term" value="F:DNA binding"/>
    <property type="evidence" value="ECO:0007669"/>
    <property type="project" value="InterPro"/>
</dbReference>
<sequence length="147" mass="16866">MSLSHHHVLRPMPRRLEWQFQACHFGETTRDTLRDTDQSIVILHAKVAQKSYGNEKRFFCPPPCVYISGQGWRVMQDNLKVSGFGDSVYQVRGYMCLDSTSQSQTDAFKLVFDEQADSRHLYQSGKNVCHSCCTVFELALLIRADCL</sequence>
<reference evidence="2 3" key="1">
    <citation type="submission" date="2024-04" db="EMBL/GenBank/DDBJ databases">
        <authorList>
            <person name="Waldvogel A.-M."/>
            <person name="Schoenle A."/>
        </authorList>
    </citation>
    <scope>NUCLEOTIDE SEQUENCE [LARGE SCALE GENOMIC DNA]</scope>
</reference>
<dbReference type="GO" id="GO:0005634">
    <property type="term" value="C:nucleus"/>
    <property type="evidence" value="ECO:0007669"/>
    <property type="project" value="InterPro"/>
</dbReference>
<organism evidence="2 3">
    <name type="scientific">Knipowitschia caucasica</name>
    <name type="common">Caucasian dwarf goby</name>
    <name type="synonym">Pomatoschistus caucasicus</name>
    <dbReference type="NCBI Taxonomy" id="637954"/>
    <lineage>
        <taxon>Eukaryota</taxon>
        <taxon>Metazoa</taxon>
        <taxon>Chordata</taxon>
        <taxon>Craniata</taxon>
        <taxon>Vertebrata</taxon>
        <taxon>Euteleostomi</taxon>
        <taxon>Actinopterygii</taxon>
        <taxon>Neopterygii</taxon>
        <taxon>Teleostei</taxon>
        <taxon>Neoteleostei</taxon>
        <taxon>Acanthomorphata</taxon>
        <taxon>Gobiaria</taxon>
        <taxon>Gobiiformes</taxon>
        <taxon>Gobioidei</taxon>
        <taxon>Gobiidae</taxon>
        <taxon>Gobiinae</taxon>
        <taxon>Knipowitschia</taxon>
    </lineage>
</organism>
<feature type="domain" description="RBP-J/Cbf11/Cbf12 DNA binding" evidence="1">
    <location>
        <begin position="39"/>
        <end position="145"/>
    </location>
</feature>
<protein>
    <recommendedName>
        <fullName evidence="1">RBP-J/Cbf11/Cbf12 DNA binding domain-containing protein</fullName>
    </recommendedName>
</protein>
<dbReference type="SUPFAM" id="SSF49417">
    <property type="entry name" value="p53-like transcription factors"/>
    <property type="match status" value="1"/>
</dbReference>
<dbReference type="Gene3D" id="2.60.40.1450">
    <property type="entry name" value="LAG1, DNA binding domain"/>
    <property type="match status" value="1"/>
</dbReference>
<dbReference type="InterPro" id="IPR008967">
    <property type="entry name" value="p53-like_TF_DNA-bd_sf"/>
</dbReference>
<keyword evidence="3" id="KW-1185">Reference proteome</keyword>
<evidence type="ECO:0000313" key="2">
    <source>
        <dbReference type="EMBL" id="CAL1609549.1"/>
    </source>
</evidence>
<dbReference type="Pfam" id="PF09271">
    <property type="entry name" value="LAG1-DNAbind"/>
    <property type="match status" value="1"/>
</dbReference>
<accession>A0AAV2M8C0</accession>
<gene>
    <name evidence="2" type="ORF">KC01_LOCUS36266</name>
</gene>
<dbReference type="SMART" id="SM01267">
    <property type="entry name" value="LAG1_DNAbind"/>
    <property type="match status" value="1"/>
</dbReference>
<dbReference type="InterPro" id="IPR040159">
    <property type="entry name" value="CLS_fam"/>
</dbReference>
<proteinExistence type="predicted"/>
<name>A0AAV2M8C0_KNICA</name>